<dbReference type="AlphaFoldDB" id="A0A9P5JXE2"/>
<sequence length="605" mass="68204">MLFSLYNEKAAEYDQKLAENWREDAQGVMLLSGLLAATVATFLSQSYLTSQTSSQDVAAYYLNQIYQLQANSSSSNFDGAPPPPPPPKPAPVPTVAFLLWFPSLVLSLVAAVFATLVQEWIRRYLVLTQPRFSPHRRARIRACMAQEGSLAQLQRTVHTLHTFLHTSIFFFFLGLIAVTATGGTVIIVAVSVYVFIPLILYLRYSMMPIFEPHSIYSTPLSGFLLSLRAIPRIGLSLFRAIVRCGRFRDVFRDYNTPIEGGWLTLDYAILEVEKLAETRSSALDVGAISWLLNSLAQDQELEQFLAGLPGFYISKRVEDPAQILRLLNTDRLPKAIISFMDRSLSSELYSDVARQKRIRVSLKAMEVNSYLLQRTFYHALCSPDSVVFKCIDFVLLADRCTNDDDPDVCFLAKCIVAVAISRLSSTSSYFENRWSGIVQRGLNWSESELSEHDQQWDSVKLRNLIQIARELHSAHPDYDDPSFRTIFHNTLIAVRQLKVESASDELKREFCVLWNQLVLSMQDVRRESALRSNAMRILSLMRALYVPLHDGTESRCFSILKSTDDFDPAPQLMASYPLCTHSARLSPRGPPEGSVMVNHGTWGGG</sequence>
<reference evidence="3" key="1">
    <citation type="submission" date="2019-10" db="EMBL/GenBank/DDBJ databases">
        <authorList>
            <consortium name="DOE Joint Genome Institute"/>
            <person name="Kuo A."/>
            <person name="Miyauchi S."/>
            <person name="Kiss E."/>
            <person name="Drula E."/>
            <person name="Kohler A."/>
            <person name="Sanchez-Garcia M."/>
            <person name="Andreopoulos B."/>
            <person name="Barry K.W."/>
            <person name="Bonito G."/>
            <person name="Buee M."/>
            <person name="Carver A."/>
            <person name="Chen C."/>
            <person name="Cichocki N."/>
            <person name="Clum A."/>
            <person name="Culley D."/>
            <person name="Crous P.W."/>
            <person name="Fauchery L."/>
            <person name="Girlanda M."/>
            <person name="Hayes R."/>
            <person name="Keri Z."/>
            <person name="LaButti K."/>
            <person name="Lipzen A."/>
            <person name="Lombard V."/>
            <person name="Magnuson J."/>
            <person name="Maillard F."/>
            <person name="Morin E."/>
            <person name="Murat C."/>
            <person name="Nolan M."/>
            <person name="Ohm R."/>
            <person name="Pangilinan J."/>
            <person name="Pereira M."/>
            <person name="Perotto S."/>
            <person name="Peter M."/>
            <person name="Riley R."/>
            <person name="Sitrit Y."/>
            <person name="Stielow B."/>
            <person name="Szollosi G."/>
            <person name="Zifcakova L."/>
            <person name="Stursova M."/>
            <person name="Spatafora J.W."/>
            <person name="Tedersoo L."/>
            <person name="Vaario L.-M."/>
            <person name="Yamada A."/>
            <person name="Yan M."/>
            <person name="Wang P."/>
            <person name="Xu J."/>
            <person name="Bruns T."/>
            <person name="Baldrian P."/>
            <person name="Vilgalys R."/>
            <person name="Henrissat B."/>
            <person name="Grigoriev I.V."/>
            <person name="Hibbett D."/>
            <person name="Nagy L.G."/>
            <person name="Martin F.M."/>
        </authorList>
    </citation>
    <scope>NUCLEOTIDE SEQUENCE</scope>
    <source>
        <strain evidence="3">Prilba</strain>
    </source>
</reference>
<name>A0A9P5JXE2_9AGAM</name>
<keyword evidence="1" id="KW-0812">Transmembrane</keyword>
<feature type="transmembrane region" description="Helical" evidence="1">
    <location>
        <begin position="28"/>
        <end position="48"/>
    </location>
</feature>
<keyword evidence="1" id="KW-1133">Transmembrane helix</keyword>
<dbReference type="EMBL" id="WHVB01000027">
    <property type="protein sequence ID" value="KAF8469837.1"/>
    <property type="molecule type" value="Genomic_DNA"/>
</dbReference>
<feature type="transmembrane region" description="Helical" evidence="1">
    <location>
        <begin position="95"/>
        <end position="117"/>
    </location>
</feature>
<evidence type="ECO:0000259" key="2">
    <source>
        <dbReference type="Pfam" id="PF20153"/>
    </source>
</evidence>
<feature type="domain" description="DUF6535" evidence="2">
    <location>
        <begin position="5"/>
        <end position="179"/>
    </location>
</feature>
<accession>A0A9P5JXE2</accession>
<evidence type="ECO:0000313" key="4">
    <source>
        <dbReference type="Proteomes" id="UP000759537"/>
    </source>
</evidence>
<dbReference type="Proteomes" id="UP000759537">
    <property type="component" value="Unassembled WGS sequence"/>
</dbReference>
<feature type="transmembrane region" description="Helical" evidence="1">
    <location>
        <begin position="169"/>
        <end position="202"/>
    </location>
</feature>
<dbReference type="OrthoDB" id="3205179at2759"/>
<reference evidence="3" key="2">
    <citation type="journal article" date="2020" name="Nat. Commun.">
        <title>Large-scale genome sequencing of mycorrhizal fungi provides insights into the early evolution of symbiotic traits.</title>
        <authorList>
            <person name="Miyauchi S."/>
            <person name="Kiss E."/>
            <person name="Kuo A."/>
            <person name="Drula E."/>
            <person name="Kohler A."/>
            <person name="Sanchez-Garcia M."/>
            <person name="Morin E."/>
            <person name="Andreopoulos B."/>
            <person name="Barry K.W."/>
            <person name="Bonito G."/>
            <person name="Buee M."/>
            <person name="Carver A."/>
            <person name="Chen C."/>
            <person name="Cichocki N."/>
            <person name="Clum A."/>
            <person name="Culley D."/>
            <person name="Crous P.W."/>
            <person name="Fauchery L."/>
            <person name="Girlanda M."/>
            <person name="Hayes R.D."/>
            <person name="Keri Z."/>
            <person name="LaButti K."/>
            <person name="Lipzen A."/>
            <person name="Lombard V."/>
            <person name="Magnuson J."/>
            <person name="Maillard F."/>
            <person name="Murat C."/>
            <person name="Nolan M."/>
            <person name="Ohm R.A."/>
            <person name="Pangilinan J."/>
            <person name="Pereira M.F."/>
            <person name="Perotto S."/>
            <person name="Peter M."/>
            <person name="Pfister S."/>
            <person name="Riley R."/>
            <person name="Sitrit Y."/>
            <person name="Stielow J.B."/>
            <person name="Szollosi G."/>
            <person name="Zifcakova L."/>
            <person name="Stursova M."/>
            <person name="Spatafora J.W."/>
            <person name="Tedersoo L."/>
            <person name="Vaario L.M."/>
            <person name="Yamada A."/>
            <person name="Yan M."/>
            <person name="Wang P."/>
            <person name="Xu J."/>
            <person name="Bruns T."/>
            <person name="Baldrian P."/>
            <person name="Vilgalys R."/>
            <person name="Dunand C."/>
            <person name="Henrissat B."/>
            <person name="Grigoriev I.V."/>
            <person name="Hibbett D."/>
            <person name="Nagy L.G."/>
            <person name="Martin F.M."/>
        </authorList>
    </citation>
    <scope>NUCLEOTIDE SEQUENCE</scope>
    <source>
        <strain evidence="3">Prilba</strain>
    </source>
</reference>
<evidence type="ECO:0000256" key="1">
    <source>
        <dbReference type="SAM" id="Phobius"/>
    </source>
</evidence>
<protein>
    <recommendedName>
        <fullName evidence="2">DUF6535 domain-containing protein</fullName>
    </recommendedName>
</protein>
<comment type="caution">
    <text evidence="3">The sequence shown here is derived from an EMBL/GenBank/DDBJ whole genome shotgun (WGS) entry which is preliminary data.</text>
</comment>
<dbReference type="Pfam" id="PF20153">
    <property type="entry name" value="DUF6535"/>
    <property type="match status" value="1"/>
</dbReference>
<evidence type="ECO:0000313" key="3">
    <source>
        <dbReference type="EMBL" id="KAF8469837.1"/>
    </source>
</evidence>
<keyword evidence="1" id="KW-0472">Membrane</keyword>
<organism evidence="3 4">
    <name type="scientific">Russula ochroleuca</name>
    <dbReference type="NCBI Taxonomy" id="152965"/>
    <lineage>
        <taxon>Eukaryota</taxon>
        <taxon>Fungi</taxon>
        <taxon>Dikarya</taxon>
        <taxon>Basidiomycota</taxon>
        <taxon>Agaricomycotina</taxon>
        <taxon>Agaricomycetes</taxon>
        <taxon>Russulales</taxon>
        <taxon>Russulaceae</taxon>
        <taxon>Russula</taxon>
    </lineage>
</organism>
<gene>
    <name evidence="3" type="ORF">DFH94DRAFT_219373</name>
</gene>
<proteinExistence type="predicted"/>
<dbReference type="InterPro" id="IPR045338">
    <property type="entry name" value="DUF6535"/>
</dbReference>
<keyword evidence="4" id="KW-1185">Reference proteome</keyword>